<gene>
    <name evidence="1" type="ORF">MRM75_12675</name>
</gene>
<organism evidence="1">
    <name type="scientific">bacterium 19CA06SA08-2</name>
    <dbReference type="NCBI Taxonomy" id="2920658"/>
    <lineage>
        <taxon>Bacteria</taxon>
    </lineage>
</organism>
<evidence type="ECO:0000313" key="1">
    <source>
        <dbReference type="EMBL" id="XAG67527.1"/>
    </source>
</evidence>
<reference evidence="1" key="1">
    <citation type="submission" date="2022-03" db="EMBL/GenBank/DDBJ databases">
        <title>Sea Food Isolates.</title>
        <authorList>
            <person name="Li c."/>
        </authorList>
    </citation>
    <scope>NUCLEOTIDE SEQUENCE</scope>
    <source>
        <strain evidence="1">19CA06SA08-2</strain>
    </source>
</reference>
<protein>
    <submittedName>
        <fullName evidence="1">Uncharacterized protein</fullName>
    </submittedName>
</protein>
<dbReference type="EMBL" id="CP095353">
    <property type="protein sequence ID" value="XAG67527.1"/>
    <property type="molecule type" value="Genomic_DNA"/>
</dbReference>
<dbReference type="AlphaFoldDB" id="A0AAU6U2U0"/>
<accession>A0AAU6U2U0</accession>
<name>A0AAU6U2U0_UNCXX</name>
<proteinExistence type="predicted"/>
<sequence>MLHPYQHSPKREEGWFEPAENGRRYDLTWEEESLLKQYFILADTALIKRGPTMQKLIAF</sequence>